<keyword evidence="4" id="KW-1185">Reference proteome</keyword>
<organism evidence="4 5">
    <name type="scientific">Lingula anatina</name>
    <name type="common">Brachiopod</name>
    <name type="synonym">Lingula unguis</name>
    <dbReference type="NCBI Taxonomy" id="7574"/>
    <lineage>
        <taxon>Eukaryota</taxon>
        <taxon>Metazoa</taxon>
        <taxon>Spiralia</taxon>
        <taxon>Lophotrochozoa</taxon>
        <taxon>Brachiopoda</taxon>
        <taxon>Linguliformea</taxon>
        <taxon>Lingulata</taxon>
        <taxon>Lingulida</taxon>
        <taxon>Linguloidea</taxon>
        <taxon>Lingulidae</taxon>
        <taxon>Lingula</taxon>
    </lineage>
</organism>
<accession>A0A1S3HVY3</accession>
<feature type="domain" description="EF-hand" evidence="3">
    <location>
        <begin position="133"/>
        <end position="162"/>
    </location>
</feature>
<dbReference type="Proteomes" id="UP000085678">
    <property type="component" value="Unplaced"/>
</dbReference>
<dbReference type="InterPro" id="IPR002048">
    <property type="entry name" value="EF_hand_dom"/>
</dbReference>
<reference evidence="5" key="1">
    <citation type="submission" date="2025-08" db="UniProtKB">
        <authorList>
            <consortium name="RefSeq"/>
        </authorList>
    </citation>
    <scope>IDENTIFICATION</scope>
    <source>
        <tissue evidence="5">Gonads</tissue>
    </source>
</reference>
<name>A0A1S3HVY3_LINAN</name>
<dbReference type="FunCoup" id="A0A1S3HVY3">
    <property type="interactions" value="56"/>
</dbReference>
<dbReference type="GeneID" id="106158650"/>
<dbReference type="KEGG" id="lak:106158650"/>
<dbReference type="RefSeq" id="XP_013390178.1">
    <property type="nucleotide sequence ID" value="XM_013534724.1"/>
</dbReference>
<dbReference type="Gene3D" id="1.10.238.10">
    <property type="entry name" value="EF-hand"/>
    <property type="match status" value="1"/>
</dbReference>
<dbReference type="PROSITE" id="PS50222">
    <property type="entry name" value="EF_HAND_2"/>
    <property type="match status" value="2"/>
</dbReference>
<dbReference type="PROSITE" id="PS00018">
    <property type="entry name" value="EF_HAND_1"/>
    <property type="match status" value="2"/>
</dbReference>
<dbReference type="SUPFAM" id="SSF47473">
    <property type="entry name" value="EF-hand"/>
    <property type="match status" value="1"/>
</dbReference>
<keyword evidence="2" id="KW-0732">Signal</keyword>
<evidence type="ECO:0000259" key="3">
    <source>
        <dbReference type="PROSITE" id="PS50222"/>
    </source>
</evidence>
<dbReference type="GO" id="GO:0005509">
    <property type="term" value="F:calcium ion binding"/>
    <property type="evidence" value="ECO:0007669"/>
    <property type="project" value="InterPro"/>
</dbReference>
<evidence type="ECO:0000313" key="5">
    <source>
        <dbReference type="RefSeq" id="XP_013390178.1"/>
    </source>
</evidence>
<keyword evidence="1" id="KW-0106">Calcium</keyword>
<feature type="domain" description="EF-hand" evidence="3">
    <location>
        <begin position="102"/>
        <end position="131"/>
    </location>
</feature>
<dbReference type="InterPro" id="IPR018247">
    <property type="entry name" value="EF_Hand_1_Ca_BS"/>
</dbReference>
<dbReference type="InParanoid" id="A0A1S3HVY3"/>
<proteinExistence type="predicted"/>
<dbReference type="Gene3D" id="3.30.70.2800">
    <property type="match status" value="1"/>
</dbReference>
<evidence type="ECO:0000313" key="4">
    <source>
        <dbReference type="Proteomes" id="UP000085678"/>
    </source>
</evidence>
<dbReference type="Pfam" id="PF13499">
    <property type="entry name" value="EF-hand_7"/>
    <property type="match status" value="1"/>
</dbReference>
<sequence length="162" mass="17611">MACLPVTIVIVALSAALVIKHAQAVCCHTVNDVFCGDCSETYTYCGVGWCNLFGCACQGGCKSGCADIKVVVSGGWFPSSTCECLNKRSLARPLSKHVVNPRDVFRNIDIDGDNHISKDEFLDAVVKFHGAKRSALNFDEEFVKMDLNGDNLIDFDEFDGGY</sequence>
<dbReference type="AlphaFoldDB" id="A0A1S3HVY3"/>
<feature type="signal peptide" evidence="2">
    <location>
        <begin position="1"/>
        <end position="24"/>
    </location>
</feature>
<protein>
    <submittedName>
        <fullName evidence="5">Uncharacterized protein LOC106158650</fullName>
    </submittedName>
</protein>
<gene>
    <name evidence="5" type="primary">LOC106158650</name>
</gene>
<dbReference type="InterPro" id="IPR011992">
    <property type="entry name" value="EF-hand-dom_pair"/>
</dbReference>
<dbReference type="OrthoDB" id="6513868at2759"/>
<evidence type="ECO:0000256" key="2">
    <source>
        <dbReference type="SAM" id="SignalP"/>
    </source>
</evidence>
<feature type="chain" id="PRO_5010208176" evidence="2">
    <location>
        <begin position="25"/>
        <end position="162"/>
    </location>
</feature>
<dbReference type="CDD" id="cd00051">
    <property type="entry name" value="EFh"/>
    <property type="match status" value="1"/>
</dbReference>
<evidence type="ECO:0000256" key="1">
    <source>
        <dbReference type="ARBA" id="ARBA00022837"/>
    </source>
</evidence>